<dbReference type="GO" id="GO:0042276">
    <property type="term" value="P:error-prone translesion synthesis"/>
    <property type="evidence" value="ECO:0007669"/>
    <property type="project" value="TreeGrafter"/>
</dbReference>
<dbReference type="Proteomes" id="UP001239215">
    <property type="component" value="Unassembled WGS sequence"/>
</dbReference>
<evidence type="ECO:0000256" key="12">
    <source>
        <dbReference type="ARBA" id="ARBA00023125"/>
    </source>
</evidence>
<protein>
    <recommendedName>
        <fullName evidence="16">DNA polymerase IV</fullName>
        <shortName evidence="16">Pol IV</shortName>
        <ecNumber evidence="16">2.7.7.7</ecNumber>
    </recommendedName>
</protein>
<dbReference type="GO" id="GO:0009432">
    <property type="term" value="P:SOS response"/>
    <property type="evidence" value="ECO:0007669"/>
    <property type="project" value="TreeGrafter"/>
</dbReference>
<keyword evidence="4 16" id="KW-0963">Cytoplasm</keyword>
<evidence type="ECO:0000259" key="18">
    <source>
        <dbReference type="PROSITE" id="PS50173"/>
    </source>
</evidence>
<evidence type="ECO:0000256" key="1">
    <source>
        <dbReference type="ARBA" id="ARBA00004496"/>
    </source>
</evidence>
<evidence type="ECO:0000256" key="11">
    <source>
        <dbReference type="ARBA" id="ARBA00022932"/>
    </source>
</evidence>
<feature type="active site" evidence="16">
    <location>
        <position position="109"/>
    </location>
</feature>
<sequence length="419" mass="44566">MSDGSEDCPVLHVDMDAFYASVVLRGRPELAGLPVVVAGGGDRGVILCATYPARRRGVASGTPTAQARRRCPDLVVVPPDFAAFAEASAAVFEAFATVTPEVEPLSQEEAFLHVGGARRTATPRALGETVRARVVERVGITCSVGVAATRSVAKLASRRAKPDGLVVVPPAEVRDFLDPLDVGELWGVGPSTRARLERMGVTTVADARRLPLELLQATLGRAGGAQVHALLRGAEGGRLHAAFRPRERQRSIGSDRTLARDVGDAEELHGVLLGLTLGVTARARRANLVASVVTVRVRYPDFTTVSRARTLAEPTATTTDVHALAVRLLDDLRDPGRAVRLVGVRLSGLRDSAGHAEQLALGDPERGWRHTDEAADRVRQRFGSGALARATLLEAHPAEARPAASAEEPDTDPAGWWSW</sequence>
<evidence type="ECO:0000256" key="10">
    <source>
        <dbReference type="ARBA" id="ARBA00022842"/>
    </source>
</evidence>
<comment type="caution">
    <text evidence="19">The sequence shown here is derived from an EMBL/GenBank/DDBJ whole genome shotgun (WGS) entry which is preliminary data.</text>
</comment>
<evidence type="ECO:0000313" key="20">
    <source>
        <dbReference type="Proteomes" id="UP001239215"/>
    </source>
</evidence>
<dbReference type="InterPro" id="IPR043502">
    <property type="entry name" value="DNA/RNA_pol_sf"/>
</dbReference>
<keyword evidence="6 16" id="KW-0548">Nucleotidyltransferase</keyword>
<keyword evidence="11 16" id="KW-0239">DNA-directed DNA polymerase</keyword>
<keyword evidence="12 16" id="KW-0238">DNA-binding</keyword>
<comment type="subunit">
    <text evidence="16">Monomer.</text>
</comment>
<keyword evidence="13 16" id="KW-0234">DNA repair</keyword>
<dbReference type="Pfam" id="PF21999">
    <property type="entry name" value="IMS_HHH_1"/>
    <property type="match status" value="1"/>
</dbReference>
<feature type="binding site" evidence="16">
    <location>
        <position position="14"/>
    </location>
    <ligand>
        <name>Mg(2+)</name>
        <dbReference type="ChEBI" id="CHEBI:18420"/>
    </ligand>
</feature>
<evidence type="ECO:0000256" key="5">
    <source>
        <dbReference type="ARBA" id="ARBA00022679"/>
    </source>
</evidence>
<dbReference type="CDD" id="cd03586">
    <property type="entry name" value="PolY_Pol_IV_kappa"/>
    <property type="match status" value="1"/>
</dbReference>
<feature type="domain" description="UmuC" evidence="18">
    <location>
        <begin position="10"/>
        <end position="189"/>
    </location>
</feature>
<dbReference type="SUPFAM" id="SSF100879">
    <property type="entry name" value="Lesion bypass DNA polymerase (Y-family), little finger domain"/>
    <property type="match status" value="1"/>
</dbReference>
<evidence type="ECO:0000256" key="14">
    <source>
        <dbReference type="ARBA" id="ARBA00025589"/>
    </source>
</evidence>
<dbReference type="InterPro" id="IPR022880">
    <property type="entry name" value="DNApol_IV"/>
</dbReference>
<evidence type="ECO:0000256" key="7">
    <source>
        <dbReference type="ARBA" id="ARBA00022705"/>
    </source>
</evidence>
<evidence type="ECO:0000256" key="2">
    <source>
        <dbReference type="ARBA" id="ARBA00010945"/>
    </source>
</evidence>
<keyword evidence="9 16" id="KW-0227">DNA damage</keyword>
<dbReference type="NCBIfam" id="NF002677">
    <property type="entry name" value="PRK02406.1"/>
    <property type="match status" value="1"/>
</dbReference>
<dbReference type="InterPro" id="IPR017961">
    <property type="entry name" value="DNA_pol_Y-fam_little_finger"/>
</dbReference>
<dbReference type="GO" id="GO:0003684">
    <property type="term" value="F:damaged DNA binding"/>
    <property type="evidence" value="ECO:0007669"/>
    <property type="project" value="InterPro"/>
</dbReference>
<dbReference type="Pfam" id="PF00817">
    <property type="entry name" value="IMS"/>
    <property type="match status" value="1"/>
</dbReference>
<organism evidence="19 20">
    <name type="scientific">Nocardioides zeae</name>
    <dbReference type="NCBI Taxonomy" id="1457234"/>
    <lineage>
        <taxon>Bacteria</taxon>
        <taxon>Bacillati</taxon>
        <taxon>Actinomycetota</taxon>
        <taxon>Actinomycetes</taxon>
        <taxon>Propionibacteriales</taxon>
        <taxon>Nocardioidaceae</taxon>
        <taxon>Nocardioides</taxon>
    </lineage>
</organism>
<dbReference type="GO" id="GO:0000287">
    <property type="term" value="F:magnesium ion binding"/>
    <property type="evidence" value="ECO:0007669"/>
    <property type="project" value="UniProtKB-UniRule"/>
</dbReference>
<evidence type="ECO:0000256" key="16">
    <source>
        <dbReference type="HAMAP-Rule" id="MF_01113"/>
    </source>
</evidence>
<evidence type="ECO:0000256" key="6">
    <source>
        <dbReference type="ARBA" id="ARBA00022695"/>
    </source>
</evidence>
<dbReference type="GO" id="GO:0005829">
    <property type="term" value="C:cytosol"/>
    <property type="evidence" value="ECO:0007669"/>
    <property type="project" value="TreeGrafter"/>
</dbReference>
<reference evidence="19" key="1">
    <citation type="submission" date="2023-07" db="EMBL/GenBank/DDBJ databases">
        <title>Functional and genomic diversity of the sorghum phyllosphere microbiome.</title>
        <authorList>
            <person name="Shade A."/>
        </authorList>
    </citation>
    <scope>NUCLEOTIDE SEQUENCE</scope>
    <source>
        <strain evidence="19">SORGH_AS_1067</strain>
    </source>
</reference>
<dbReference type="AlphaFoldDB" id="A0AAJ1U5L0"/>
<proteinExistence type="inferred from homology"/>
<dbReference type="GO" id="GO:0006261">
    <property type="term" value="P:DNA-templated DNA replication"/>
    <property type="evidence" value="ECO:0007669"/>
    <property type="project" value="UniProtKB-UniRule"/>
</dbReference>
<feature type="site" description="Substrate discrimination" evidence="16">
    <location>
        <position position="19"/>
    </location>
</feature>
<comment type="caution">
    <text evidence="16">Lacks conserved residue(s) required for the propagation of feature annotation.</text>
</comment>
<dbReference type="InterPro" id="IPR001126">
    <property type="entry name" value="UmuC"/>
</dbReference>
<dbReference type="PANTHER" id="PTHR11076">
    <property type="entry name" value="DNA REPAIR POLYMERASE UMUC / TRANSFERASE FAMILY MEMBER"/>
    <property type="match status" value="1"/>
</dbReference>
<dbReference type="GO" id="GO:0006281">
    <property type="term" value="P:DNA repair"/>
    <property type="evidence" value="ECO:0007669"/>
    <property type="project" value="UniProtKB-UniRule"/>
</dbReference>
<dbReference type="GO" id="GO:0003887">
    <property type="term" value="F:DNA-directed DNA polymerase activity"/>
    <property type="evidence" value="ECO:0007669"/>
    <property type="project" value="UniProtKB-UniRule"/>
</dbReference>
<keyword evidence="10 16" id="KW-0460">Magnesium</keyword>
<gene>
    <name evidence="16" type="primary">dinB</name>
    <name evidence="19" type="ORF">QE405_000901</name>
</gene>
<feature type="region of interest" description="Disordered" evidence="17">
    <location>
        <begin position="397"/>
        <end position="419"/>
    </location>
</feature>
<comment type="cofactor">
    <cofactor evidence="16">
        <name>Mg(2+)</name>
        <dbReference type="ChEBI" id="CHEBI:18420"/>
    </cofactor>
    <text evidence="16">Binds 2 magnesium ions per subunit.</text>
</comment>
<dbReference type="InterPro" id="IPR036775">
    <property type="entry name" value="DNA_pol_Y-fam_lit_finger_sf"/>
</dbReference>
<accession>A0AAJ1U5L0</accession>
<dbReference type="Gene3D" id="3.30.1490.100">
    <property type="entry name" value="DNA polymerase, Y-family, little finger domain"/>
    <property type="match status" value="1"/>
</dbReference>
<dbReference type="InterPro" id="IPR050116">
    <property type="entry name" value="DNA_polymerase-Y"/>
</dbReference>
<evidence type="ECO:0000256" key="8">
    <source>
        <dbReference type="ARBA" id="ARBA00022723"/>
    </source>
</evidence>
<dbReference type="PANTHER" id="PTHR11076:SF33">
    <property type="entry name" value="DNA POLYMERASE KAPPA"/>
    <property type="match status" value="1"/>
</dbReference>
<keyword evidence="7 16" id="KW-0235">DNA replication</keyword>
<dbReference type="Pfam" id="PF11799">
    <property type="entry name" value="IMS_C"/>
    <property type="match status" value="1"/>
</dbReference>
<evidence type="ECO:0000256" key="3">
    <source>
        <dbReference type="ARBA" id="ARBA00022457"/>
    </source>
</evidence>
<evidence type="ECO:0000256" key="17">
    <source>
        <dbReference type="SAM" id="MobiDB-lite"/>
    </source>
</evidence>
<evidence type="ECO:0000256" key="9">
    <source>
        <dbReference type="ARBA" id="ARBA00022763"/>
    </source>
</evidence>
<dbReference type="InterPro" id="IPR053848">
    <property type="entry name" value="IMS_HHH_1"/>
</dbReference>
<keyword evidence="8 16" id="KW-0479">Metal-binding</keyword>
<evidence type="ECO:0000313" key="19">
    <source>
        <dbReference type="EMBL" id="MDQ1103617.1"/>
    </source>
</evidence>
<comment type="subcellular location">
    <subcellularLocation>
        <location evidence="1 16">Cytoplasm</location>
    </subcellularLocation>
</comment>
<dbReference type="InterPro" id="IPR043128">
    <property type="entry name" value="Rev_trsase/Diguanyl_cyclase"/>
</dbReference>
<evidence type="ECO:0000256" key="4">
    <source>
        <dbReference type="ARBA" id="ARBA00022490"/>
    </source>
</evidence>
<dbReference type="PROSITE" id="PS50173">
    <property type="entry name" value="UMUC"/>
    <property type="match status" value="1"/>
</dbReference>
<dbReference type="HAMAP" id="MF_01113">
    <property type="entry name" value="DNApol_IV"/>
    <property type="match status" value="1"/>
</dbReference>
<comment type="catalytic activity">
    <reaction evidence="15 16">
        <text>DNA(n) + a 2'-deoxyribonucleoside 5'-triphosphate = DNA(n+1) + diphosphate</text>
        <dbReference type="Rhea" id="RHEA:22508"/>
        <dbReference type="Rhea" id="RHEA-COMP:17339"/>
        <dbReference type="Rhea" id="RHEA-COMP:17340"/>
        <dbReference type="ChEBI" id="CHEBI:33019"/>
        <dbReference type="ChEBI" id="CHEBI:61560"/>
        <dbReference type="ChEBI" id="CHEBI:173112"/>
        <dbReference type="EC" id="2.7.7.7"/>
    </reaction>
</comment>
<dbReference type="Gene3D" id="1.10.150.20">
    <property type="entry name" value="5' to 3' exonuclease, C-terminal subdomain"/>
    <property type="match status" value="1"/>
</dbReference>
<comment type="function">
    <text evidence="14 16">Poorly processive, error-prone DNA polymerase involved in untargeted mutagenesis. Copies undamaged DNA at stalled replication forks, which arise in vivo from mismatched or misaligned primer ends. These misaligned primers can be extended by PolIV. Exhibits no 3'-5' exonuclease (proofreading) activity. May be involved in translesional synthesis, in conjunction with the beta clamp from PolIII.</text>
</comment>
<comment type="similarity">
    <text evidence="2 16">Belongs to the DNA polymerase type-Y family.</text>
</comment>
<evidence type="ECO:0000256" key="15">
    <source>
        <dbReference type="ARBA" id="ARBA00049244"/>
    </source>
</evidence>
<dbReference type="Gene3D" id="3.30.70.270">
    <property type="match status" value="1"/>
</dbReference>
<keyword evidence="3 16" id="KW-0515">Mutator protein</keyword>
<dbReference type="Gene3D" id="3.40.1170.60">
    <property type="match status" value="1"/>
</dbReference>
<dbReference type="EC" id="2.7.7.7" evidence="16"/>
<dbReference type="RefSeq" id="WP_307199030.1">
    <property type="nucleotide sequence ID" value="NZ_JAUTAN010000001.1"/>
</dbReference>
<dbReference type="EMBL" id="JAUTAN010000001">
    <property type="protein sequence ID" value="MDQ1103617.1"/>
    <property type="molecule type" value="Genomic_DNA"/>
</dbReference>
<evidence type="ECO:0000256" key="13">
    <source>
        <dbReference type="ARBA" id="ARBA00023204"/>
    </source>
</evidence>
<name>A0AAJ1U5L0_9ACTN</name>
<dbReference type="SUPFAM" id="SSF56672">
    <property type="entry name" value="DNA/RNA polymerases"/>
    <property type="match status" value="1"/>
</dbReference>
<keyword evidence="5 16" id="KW-0808">Transferase</keyword>